<accession>J7SBT1</accession>
<dbReference type="OMA" id="DIINHTW"/>
<feature type="compositionally biased region" description="Low complexity" evidence="1">
    <location>
        <begin position="742"/>
        <end position="760"/>
    </location>
</feature>
<sequence>MTQLHSVLSPVFPAETSVEITGDCIPLAETSSIQLFIKLAEPKVFLQGFESRHISEKQPSILRGSLIVRVLKPTRIKNISLSFKGYSRTEWPEGIPPKRQDFVEINDIINHTWPFYQTDHNVTATSGNPVTSTNDKLSQSGNNKVENMLLKKSGASVYRKLPNSSKRSSSVLLNHSNNNSSSNLTASTTHNNNNNNNNNNLVSPNGTVSPSLRNSRNRATSNASRSSSVSRSLSPMALFRRAATIPSENINSSTNTTRSHNNNHNHNNIHNTNERPTHSHSSLISDLFNSTFSSASLTDSSANTNNNTSDSNNTLNDANYHHHFIFQTGDYIYAFEQLISQSYPETIKADFGFVEYFLYVSVERYGAFKSNITARLPIQIIRTQSDTSVEESEPITISRDWENQLFYDIVIASKDIILDAFLPITFKFSPLDKVTLHRVRIYVTETMEYYCNGKKIHRMEPTKKFLLAEHRGPRLPTAPPEDPNHKSKSKAKYMGNLLEDPVSGDLINKDFEFQVYVPTKFGNHQQLHPDSTYEKIKSNHWIKICLRLSKMVEDKRKHYEISIDSPIHVLHKLCSHANTLLPSYESHILSNTGNLDDPSSNLLGNESSNDNIYHNSNVFFPKEILLSPVLSPGVHPLDQTAVPNNNPQHQSINAKRPNYSRTRSQQSLNDTSNNDDDKISMDIFNSPKLKSNIYHPDSIQRELASPQAIPLSPIVSPNLRPLSLALSDIDADDNFDRIDGCTNDTNDPPPSFDFSSDSTNEPNIHVKTTTLHSSSESSKTDLLPRNPPSYVDVLKKDGIKSIEPSVGSSILPRITLNRSQESIVSLPHNHKYHPHHSSKLQTRKSIKEQLTSSSAINPTESISSNTKNEDWDIASNFNFHGTNLPSGILRNTAAQTNQQQQYPLRRNSIQDILPSTLRNDNRGFSDLNQILDEDKEDDHEQNYLQVGGNSSDIGQSSSTRSSFDRSSIIQPLGQTDTQPLLGSTQESLMSNSNVSVGSNYDNTNYNSLNVFDATMNQSRTSMSDICDTSLPLDSSVDMTALYDRNPNVWHPLQLNDENDNNGLSPMLRNNFQFDNFKDSHSDDRETTPKPEFPPHKRENDSKEHNDDGRDDEDDDDDEEEDIDVLHEDNGSSSQQSGSINRPSNEFESKNIINNIDGETLRRSYDDGILQ</sequence>
<evidence type="ECO:0000313" key="3">
    <source>
        <dbReference type="EMBL" id="CCK73540.1"/>
    </source>
</evidence>
<dbReference type="InterPro" id="IPR050357">
    <property type="entry name" value="Arrestin_domain-protein"/>
</dbReference>
<feature type="region of interest" description="Disordered" evidence="1">
    <location>
        <begin position="937"/>
        <end position="965"/>
    </location>
</feature>
<dbReference type="Proteomes" id="UP000000689">
    <property type="component" value="Chromosome 7"/>
</dbReference>
<evidence type="ECO:0000313" key="4">
    <source>
        <dbReference type="Proteomes" id="UP000000689"/>
    </source>
</evidence>
<feature type="region of interest" description="Disordered" evidence="1">
    <location>
        <begin position="828"/>
        <end position="867"/>
    </location>
</feature>
<reference evidence="3 4" key="1">
    <citation type="journal article" date="2011" name="Proc. Natl. Acad. Sci. U.S.A.">
        <title>Evolutionary erosion of yeast sex chromosomes by mating-type switching accidents.</title>
        <authorList>
            <person name="Gordon J.L."/>
            <person name="Armisen D."/>
            <person name="Proux-Wera E."/>
            <person name="Oheigeartaigh S.S."/>
            <person name="Byrne K.P."/>
            <person name="Wolfe K.H."/>
        </authorList>
    </citation>
    <scope>NUCLEOTIDE SEQUENCE [LARGE SCALE GENOMIC DNA]</scope>
    <source>
        <strain evidence="4">ATCC 10597 / BCRC 20456 / CBS 421 / NBRC 0211 / NRRL Y-12639</strain>
    </source>
</reference>
<dbReference type="GO" id="GO:0005829">
    <property type="term" value="C:cytosol"/>
    <property type="evidence" value="ECO:0007669"/>
    <property type="project" value="TreeGrafter"/>
</dbReference>
<feature type="compositionally biased region" description="Low complexity" evidence="1">
    <location>
        <begin position="956"/>
        <end position="965"/>
    </location>
</feature>
<dbReference type="STRING" id="1071378.J7SBT1"/>
<dbReference type="InterPro" id="IPR011022">
    <property type="entry name" value="Arrestin_C-like"/>
</dbReference>
<dbReference type="OrthoDB" id="2238745at2759"/>
<dbReference type="GO" id="GO:0070086">
    <property type="term" value="P:ubiquitin-dependent endocytosis"/>
    <property type="evidence" value="ECO:0007669"/>
    <property type="project" value="TreeGrafter"/>
</dbReference>
<feature type="compositionally biased region" description="Basic and acidic residues" evidence="1">
    <location>
        <begin position="1158"/>
        <end position="1170"/>
    </location>
</feature>
<dbReference type="GO" id="GO:0030674">
    <property type="term" value="F:protein-macromolecule adaptor activity"/>
    <property type="evidence" value="ECO:0007669"/>
    <property type="project" value="TreeGrafter"/>
</dbReference>
<feature type="region of interest" description="Disordered" evidence="1">
    <location>
        <begin position="124"/>
        <end position="143"/>
    </location>
</feature>
<feature type="compositionally biased region" description="Polar residues" evidence="1">
    <location>
        <begin position="942"/>
        <end position="955"/>
    </location>
</feature>
<dbReference type="GO" id="GO:0005769">
    <property type="term" value="C:early endosome"/>
    <property type="evidence" value="ECO:0007669"/>
    <property type="project" value="EnsemblFungi"/>
</dbReference>
<dbReference type="EMBL" id="HE580273">
    <property type="protein sequence ID" value="CCK73540.1"/>
    <property type="molecule type" value="Genomic_DNA"/>
</dbReference>
<dbReference type="GO" id="GO:2000397">
    <property type="term" value="P:positive regulation of ubiquitin-dependent endocytosis"/>
    <property type="evidence" value="ECO:0007669"/>
    <property type="project" value="EnsemblFungi"/>
</dbReference>
<dbReference type="PANTHER" id="PTHR11188:SF174">
    <property type="entry name" value="ARRESTIN-RELATED TRAFFICKING ADAPTER 10-RELATED"/>
    <property type="match status" value="1"/>
</dbReference>
<dbReference type="SMART" id="SM01017">
    <property type="entry name" value="Arrestin_C"/>
    <property type="match status" value="1"/>
</dbReference>
<dbReference type="InterPro" id="IPR014756">
    <property type="entry name" value="Ig_E-set"/>
</dbReference>
<feature type="compositionally biased region" description="Basic and acidic residues" evidence="1">
    <location>
        <begin position="1075"/>
        <end position="1107"/>
    </location>
</feature>
<dbReference type="PANTHER" id="PTHR11188">
    <property type="entry name" value="ARRESTIN DOMAIN CONTAINING PROTEIN"/>
    <property type="match status" value="1"/>
</dbReference>
<feature type="domain" description="Arrestin C-terminal-like" evidence="2">
    <location>
        <begin position="401"/>
        <end position="574"/>
    </location>
</feature>
<gene>
    <name evidence="3" type="primary">NDAI0G05570</name>
    <name evidence="3" type="ordered locus">NDAI_0G05570</name>
</gene>
<name>J7SBT1_NAUDC</name>
<feature type="compositionally biased region" description="Basic residues" evidence="1">
    <location>
        <begin position="828"/>
        <end position="844"/>
    </location>
</feature>
<dbReference type="KEGG" id="ndi:NDAI_0G05570"/>
<feature type="region of interest" description="Disordered" evidence="1">
    <location>
        <begin position="636"/>
        <end position="680"/>
    </location>
</feature>
<feature type="compositionally biased region" description="Polar residues" evidence="1">
    <location>
        <begin position="1139"/>
        <end position="1153"/>
    </location>
</feature>
<dbReference type="Gene3D" id="2.60.40.640">
    <property type="match status" value="2"/>
</dbReference>
<feature type="compositionally biased region" description="Polar residues" evidence="1">
    <location>
        <begin position="848"/>
        <end position="866"/>
    </location>
</feature>
<feature type="region of interest" description="Disordered" evidence="1">
    <location>
        <begin position="1053"/>
        <end position="1170"/>
    </location>
</feature>
<dbReference type="GO" id="GO:0031625">
    <property type="term" value="F:ubiquitin protein ligase binding"/>
    <property type="evidence" value="ECO:0007669"/>
    <property type="project" value="EnsemblFungi"/>
</dbReference>
<dbReference type="RefSeq" id="XP_003980216.1">
    <property type="nucleotide sequence ID" value="XM_003980167.1"/>
</dbReference>
<feature type="region of interest" description="Disordered" evidence="1">
    <location>
        <begin position="738"/>
        <end position="763"/>
    </location>
</feature>
<dbReference type="eggNOG" id="KOG3780">
    <property type="taxonomic scope" value="Eukaryota"/>
</dbReference>
<dbReference type="AlphaFoldDB" id="J7SBT1"/>
<protein>
    <recommendedName>
        <fullName evidence="2">Arrestin C-terminal-like domain-containing protein</fullName>
    </recommendedName>
</protein>
<feature type="compositionally biased region" description="Low complexity" evidence="1">
    <location>
        <begin position="168"/>
        <end position="203"/>
    </location>
</feature>
<proteinExistence type="predicted"/>
<evidence type="ECO:0000259" key="2">
    <source>
        <dbReference type="SMART" id="SM01017"/>
    </source>
</evidence>
<dbReference type="HOGENOM" id="CLU_008578_0_1_1"/>
<feature type="compositionally biased region" description="Polar residues" evidence="1">
    <location>
        <begin position="641"/>
        <end position="672"/>
    </location>
</feature>
<dbReference type="Pfam" id="PF02752">
    <property type="entry name" value="Arrestin_C"/>
    <property type="match status" value="1"/>
</dbReference>
<dbReference type="InterPro" id="IPR014752">
    <property type="entry name" value="Arrestin-like_C"/>
</dbReference>
<feature type="compositionally biased region" description="Low complexity" evidence="1">
    <location>
        <begin position="211"/>
        <end position="234"/>
    </location>
</feature>
<feature type="compositionally biased region" description="Polar residues" evidence="1">
    <location>
        <begin position="1060"/>
        <end position="1073"/>
    </location>
</feature>
<dbReference type="GO" id="GO:0051453">
    <property type="term" value="P:regulation of intracellular pH"/>
    <property type="evidence" value="ECO:0007669"/>
    <property type="project" value="EnsemblFungi"/>
</dbReference>
<feature type="compositionally biased region" description="Low complexity" evidence="1">
    <location>
        <begin position="247"/>
        <end position="271"/>
    </location>
</feature>
<organism evidence="3 4">
    <name type="scientific">Naumovozyma dairenensis (strain ATCC 10597 / BCRC 20456 / CBS 421 / NBRC 0211 / NRRL Y-12639)</name>
    <name type="common">Saccharomyces dairenensis</name>
    <dbReference type="NCBI Taxonomy" id="1071378"/>
    <lineage>
        <taxon>Eukaryota</taxon>
        <taxon>Fungi</taxon>
        <taxon>Dikarya</taxon>
        <taxon>Ascomycota</taxon>
        <taxon>Saccharomycotina</taxon>
        <taxon>Saccharomycetes</taxon>
        <taxon>Saccharomycetales</taxon>
        <taxon>Saccharomycetaceae</taxon>
        <taxon>Naumovozyma</taxon>
    </lineage>
</organism>
<feature type="compositionally biased region" description="Acidic residues" evidence="1">
    <location>
        <begin position="1108"/>
        <end position="1122"/>
    </location>
</feature>
<feature type="region of interest" description="Disordered" evidence="1">
    <location>
        <begin position="160"/>
        <end position="281"/>
    </location>
</feature>
<dbReference type="GO" id="GO:0005770">
    <property type="term" value="C:late endosome"/>
    <property type="evidence" value="ECO:0007669"/>
    <property type="project" value="EnsemblFungi"/>
</dbReference>
<dbReference type="GeneID" id="13927010"/>
<evidence type="ECO:0000256" key="1">
    <source>
        <dbReference type="SAM" id="MobiDB-lite"/>
    </source>
</evidence>
<keyword evidence="4" id="KW-1185">Reference proteome</keyword>
<dbReference type="SUPFAM" id="SSF81296">
    <property type="entry name" value="E set domains"/>
    <property type="match status" value="1"/>
</dbReference>